<dbReference type="Proteomes" id="UP000001873">
    <property type="component" value="Chromosome"/>
</dbReference>
<accession>B4U427</accession>
<sequence>MSWSFHDLGLADITKISHLMTAKAGLKSIFEMSIGVEEALP</sequence>
<reference evidence="1 2" key="1">
    <citation type="journal article" date="2008" name="PLoS ONE">
        <title>Genome sequence of a lancefield group C Streptococcus zooepidemicus strain causing epidemic nephritis: new information about an old disease.</title>
        <authorList>
            <person name="Beres S.B."/>
            <person name="Sesso R."/>
            <person name="Pinto S.W.L."/>
            <person name="Hoe N.P."/>
            <person name="Porcella S.F."/>
            <person name="Deleo F.R."/>
            <person name="Musser J.M."/>
        </authorList>
    </citation>
    <scope>NUCLEOTIDE SEQUENCE [LARGE SCALE GENOMIC DNA]</scope>
    <source>
        <strain evidence="1 2">MGCS10565</strain>
    </source>
</reference>
<proteinExistence type="predicted"/>
<gene>
    <name evidence="1" type="ordered locus">Sez_1408</name>
</gene>
<dbReference type="EMBL" id="CP001129">
    <property type="protein sequence ID" value="ACG62744.1"/>
    <property type="molecule type" value="Genomic_DNA"/>
</dbReference>
<dbReference type="HOGENOM" id="CLU_3277114_0_0_9"/>
<evidence type="ECO:0000313" key="2">
    <source>
        <dbReference type="Proteomes" id="UP000001873"/>
    </source>
</evidence>
<dbReference type="AlphaFoldDB" id="B4U427"/>
<protein>
    <submittedName>
        <fullName evidence="1">Uncharacterized protein</fullName>
    </submittedName>
</protein>
<organism evidence="1 2">
    <name type="scientific">Streptococcus equi subsp. zooepidemicus (strain MGCS10565)</name>
    <dbReference type="NCBI Taxonomy" id="552526"/>
    <lineage>
        <taxon>Bacteria</taxon>
        <taxon>Bacillati</taxon>
        <taxon>Bacillota</taxon>
        <taxon>Bacilli</taxon>
        <taxon>Lactobacillales</taxon>
        <taxon>Streptococcaceae</taxon>
        <taxon>Streptococcus</taxon>
    </lineage>
</organism>
<evidence type="ECO:0000313" key="1">
    <source>
        <dbReference type="EMBL" id="ACG62744.1"/>
    </source>
</evidence>
<dbReference type="KEGG" id="sez:Sez_1408"/>
<name>B4U427_STREM</name>